<dbReference type="PROSITE" id="PS51186">
    <property type="entry name" value="GNAT"/>
    <property type="match status" value="1"/>
</dbReference>
<evidence type="ECO:0000259" key="4">
    <source>
        <dbReference type="PROSITE" id="PS51186"/>
    </source>
</evidence>
<evidence type="ECO:0000313" key="8">
    <source>
        <dbReference type="Proteomes" id="UP001501427"/>
    </source>
</evidence>
<comment type="caution">
    <text evidence="6">The sequence shown here is derived from an EMBL/GenBank/DDBJ whole genome shotgun (WGS) entry which is preliminary data.</text>
</comment>
<dbReference type="Proteomes" id="UP001501427">
    <property type="component" value="Unassembled WGS sequence"/>
</dbReference>
<dbReference type="PANTHER" id="PTHR43792">
    <property type="entry name" value="GNAT FAMILY, PUTATIVE (AFU_ORTHOLOGUE AFUA_3G00765)-RELATED-RELATED"/>
    <property type="match status" value="1"/>
</dbReference>
<reference evidence="5" key="4">
    <citation type="submission" date="2023-12" db="EMBL/GenBank/DDBJ databases">
        <authorList>
            <person name="Sun Q."/>
            <person name="Inoue M."/>
        </authorList>
    </citation>
    <scope>NUCLEOTIDE SEQUENCE</scope>
    <source>
        <strain evidence="5">JCM 10667</strain>
    </source>
</reference>
<evidence type="ECO:0000256" key="2">
    <source>
        <dbReference type="ARBA" id="ARBA00023315"/>
    </source>
</evidence>
<protein>
    <submittedName>
        <fullName evidence="5">GNAT family protein</fullName>
    </submittedName>
    <submittedName>
        <fullName evidence="6">RimJ/RimL family protein N-acetyltransferase</fullName>
    </submittedName>
</protein>
<dbReference type="Pfam" id="PF13302">
    <property type="entry name" value="Acetyltransf_3"/>
    <property type="match status" value="1"/>
</dbReference>
<evidence type="ECO:0000256" key="3">
    <source>
        <dbReference type="ARBA" id="ARBA00038502"/>
    </source>
</evidence>
<keyword evidence="2" id="KW-0012">Acyltransferase</keyword>
<evidence type="ECO:0000313" key="7">
    <source>
        <dbReference type="Proteomes" id="UP000549343"/>
    </source>
</evidence>
<reference evidence="6 7" key="3">
    <citation type="submission" date="2020-08" db="EMBL/GenBank/DDBJ databases">
        <title>Sequencing the genomes of 1000 actinobacteria strains.</title>
        <authorList>
            <person name="Klenk H.-P."/>
        </authorList>
    </citation>
    <scope>NUCLEOTIDE SEQUENCE [LARGE SCALE GENOMIC DNA]</scope>
    <source>
        <strain evidence="6 7">DSM 44772</strain>
    </source>
</reference>
<dbReference type="InterPro" id="IPR016181">
    <property type="entry name" value="Acyl_CoA_acyltransferase"/>
</dbReference>
<keyword evidence="1 6" id="KW-0808">Transferase</keyword>
<evidence type="ECO:0000313" key="5">
    <source>
        <dbReference type="EMBL" id="GAA0547699.1"/>
    </source>
</evidence>
<dbReference type="PANTHER" id="PTHR43792:SF8">
    <property type="entry name" value="[RIBOSOMAL PROTEIN US5]-ALANINE N-ACETYLTRANSFERASE"/>
    <property type="match status" value="1"/>
</dbReference>
<evidence type="ECO:0000313" key="6">
    <source>
        <dbReference type="EMBL" id="MBB4772330.1"/>
    </source>
</evidence>
<comment type="similarity">
    <text evidence="3">Belongs to the acetyltransferase family. RimJ subfamily.</text>
</comment>
<dbReference type="SUPFAM" id="SSF55729">
    <property type="entry name" value="Acyl-CoA N-acyltransferases (Nat)"/>
    <property type="match status" value="1"/>
</dbReference>
<dbReference type="CDD" id="cd04301">
    <property type="entry name" value="NAT_SF"/>
    <property type="match status" value="1"/>
</dbReference>
<name>A0A7W7I8C3_9ACTN</name>
<proteinExistence type="inferred from homology"/>
<dbReference type="GO" id="GO:0016747">
    <property type="term" value="F:acyltransferase activity, transferring groups other than amino-acyl groups"/>
    <property type="evidence" value="ECO:0007669"/>
    <property type="project" value="InterPro"/>
</dbReference>
<reference evidence="5" key="1">
    <citation type="journal article" date="2014" name="Int. J. Syst. Evol. Microbiol.">
        <title>Complete genome of a new Firmicutes species belonging to the dominant human colonic microbiota ('Ruminococcus bicirculans') reveals two chromosomes and a selective capacity to utilize plant glucans.</title>
        <authorList>
            <consortium name="NISC Comparative Sequencing Program"/>
            <person name="Wegmann U."/>
            <person name="Louis P."/>
            <person name="Goesmann A."/>
            <person name="Henrissat B."/>
            <person name="Duncan S.H."/>
            <person name="Flint H.J."/>
        </authorList>
    </citation>
    <scope>NUCLEOTIDE SEQUENCE</scope>
    <source>
        <strain evidence="5">JCM 10667</strain>
    </source>
</reference>
<keyword evidence="8" id="KW-1185">Reference proteome</keyword>
<dbReference type="RefSeq" id="WP_184879705.1">
    <property type="nucleotide sequence ID" value="NZ_BAAAHD010000002.1"/>
</dbReference>
<organism evidence="6 7">
    <name type="scientific">Actinomadura livida</name>
    <dbReference type="NCBI Taxonomy" id="79909"/>
    <lineage>
        <taxon>Bacteria</taxon>
        <taxon>Bacillati</taxon>
        <taxon>Actinomycetota</taxon>
        <taxon>Actinomycetes</taxon>
        <taxon>Streptosporangiales</taxon>
        <taxon>Thermomonosporaceae</taxon>
        <taxon>Actinomadura</taxon>
    </lineage>
</organism>
<feature type="domain" description="N-acetyltransferase" evidence="4">
    <location>
        <begin position="6"/>
        <end position="169"/>
    </location>
</feature>
<evidence type="ECO:0000256" key="1">
    <source>
        <dbReference type="ARBA" id="ARBA00022679"/>
    </source>
</evidence>
<dbReference type="InterPro" id="IPR000182">
    <property type="entry name" value="GNAT_dom"/>
</dbReference>
<gene>
    <name evidence="6" type="ORF">F4557_000748</name>
    <name evidence="5" type="ORF">GCM10009546_07230</name>
</gene>
<dbReference type="Proteomes" id="UP000549343">
    <property type="component" value="Unassembled WGS sequence"/>
</dbReference>
<accession>A0A7W7I8C3</accession>
<dbReference type="EMBL" id="BAAAHD010000002">
    <property type="protein sequence ID" value="GAA0547699.1"/>
    <property type="molecule type" value="Genomic_DNA"/>
</dbReference>
<reference evidence="8" key="2">
    <citation type="journal article" date="2019" name="Int. J. Syst. Evol. Microbiol.">
        <title>The Global Catalogue of Microorganisms (GCM) 10K type strain sequencing project: providing services to taxonomists for standard genome sequencing and annotation.</title>
        <authorList>
            <consortium name="The Broad Institute Genomics Platform"/>
            <consortium name="The Broad Institute Genome Sequencing Center for Infectious Disease"/>
            <person name="Wu L."/>
            <person name="Ma J."/>
        </authorList>
    </citation>
    <scope>NUCLEOTIDE SEQUENCE [LARGE SCALE GENOMIC DNA]</scope>
    <source>
        <strain evidence="8">JCM 10667</strain>
    </source>
</reference>
<dbReference type="InterPro" id="IPR051531">
    <property type="entry name" value="N-acetyltransferase"/>
</dbReference>
<sequence length="174" mass="19933">MSIDQVSFRPVAEDDLPFLERFLLDPEATGPFEWHGWRDPRRWRRRWAENALLDSEGGVLLVVSDDERVGLVAWRKIITGQGSYCWNVGINLLPEARGKGLGTQAQRHLVRYLFAHTQVARIEADTESANVAEQRSLEKAGFTREGVLRSYAFRDGEWRDAVIYSVLRSEASSW</sequence>
<dbReference type="EMBL" id="JACHMV010000001">
    <property type="protein sequence ID" value="MBB4772330.1"/>
    <property type="molecule type" value="Genomic_DNA"/>
</dbReference>
<dbReference type="AlphaFoldDB" id="A0A7W7I8C3"/>
<dbReference type="Gene3D" id="3.40.630.30">
    <property type="match status" value="1"/>
</dbReference>